<dbReference type="Proteomes" id="UP001283361">
    <property type="component" value="Unassembled WGS sequence"/>
</dbReference>
<organism evidence="2 3">
    <name type="scientific">Elysia crispata</name>
    <name type="common">lettuce slug</name>
    <dbReference type="NCBI Taxonomy" id="231223"/>
    <lineage>
        <taxon>Eukaryota</taxon>
        <taxon>Metazoa</taxon>
        <taxon>Spiralia</taxon>
        <taxon>Lophotrochozoa</taxon>
        <taxon>Mollusca</taxon>
        <taxon>Gastropoda</taxon>
        <taxon>Heterobranchia</taxon>
        <taxon>Euthyneura</taxon>
        <taxon>Panpulmonata</taxon>
        <taxon>Sacoglossa</taxon>
        <taxon>Placobranchoidea</taxon>
        <taxon>Plakobranchidae</taxon>
        <taxon>Elysia</taxon>
    </lineage>
</organism>
<feature type="compositionally biased region" description="Polar residues" evidence="1">
    <location>
        <begin position="282"/>
        <end position="294"/>
    </location>
</feature>
<feature type="region of interest" description="Disordered" evidence="1">
    <location>
        <begin position="241"/>
        <end position="364"/>
    </location>
</feature>
<feature type="compositionally biased region" description="Polar residues" evidence="1">
    <location>
        <begin position="301"/>
        <end position="311"/>
    </location>
</feature>
<evidence type="ECO:0000313" key="3">
    <source>
        <dbReference type="Proteomes" id="UP001283361"/>
    </source>
</evidence>
<feature type="region of interest" description="Disordered" evidence="1">
    <location>
        <begin position="1"/>
        <end position="26"/>
    </location>
</feature>
<name>A0AAE1A851_9GAST</name>
<reference evidence="2" key="1">
    <citation type="journal article" date="2023" name="G3 (Bethesda)">
        <title>A reference genome for the long-term kleptoplast-retaining sea slug Elysia crispata morphotype clarki.</title>
        <authorList>
            <person name="Eastman K.E."/>
            <person name="Pendleton A.L."/>
            <person name="Shaikh M.A."/>
            <person name="Suttiyut T."/>
            <person name="Ogas R."/>
            <person name="Tomko P."/>
            <person name="Gavelis G."/>
            <person name="Widhalm J.R."/>
            <person name="Wisecaver J.H."/>
        </authorList>
    </citation>
    <scope>NUCLEOTIDE SEQUENCE</scope>
    <source>
        <strain evidence="2">ECLA1</strain>
    </source>
</reference>
<keyword evidence="3" id="KW-1185">Reference proteome</keyword>
<accession>A0AAE1A851</accession>
<feature type="compositionally biased region" description="Polar residues" evidence="1">
    <location>
        <begin position="258"/>
        <end position="268"/>
    </location>
</feature>
<feature type="region of interest" description="Disordered" evidence="1">
    <location>
        <begin position="197"/>
        <end position="220"/>
    </location>
</feature>
<gene>
    <name evidence="2" type="ORF">RRG08_037747</name>
</gene>
<proteinExistence type="predicted"/>
<protein>
    <submittedName>
        <fullName evidence="2">Uncharacterized protein</fullName>
    </submittedName>
</protein>
<sequence>MPQSNRRPGGGAGKLRPTLDSERSPSVHYANWKETMLLERQLSTLSRTEKSLVHGITVDQKVAFRRFQSKLQRSKITNARMWSDKEAEIELRDAGMRRLHIESHLLDDGKSDFLSKLEKRPYTAEIREEEDKKDENKFGKPVLNNAPGQRSFTVLIILKQHNVEKVTNKDTQNDLVSLSALAKKSFSENKLILKPISESTQETSSRLTQSSPAGGVSAKVNAEMKPSEVIDVREHHVKIDPSATTERQTEENVRGMSTEENVTSTASNREPIKNPRNILRPGQSTFPMQKSSESSGDDETIPSSNDICNGESNKENEAKLENSGQEILDAPVRPRNPRNRIRPGQSSFLETNKPVVSSEKPPILSDAPLPSEILSTAQSDSQATNDPGSFMKEVLTTDQSSTKAKSKCQRNAKALVNEQGSNTTNRMHHKRRSIQLRGSVPGRPSLFTEMERPDYCQMRLEAVKSVSFEARVRSFCEGIGELGESATHCDYYATKMHDMVAGQRDRVYSRFPEHIKYQADGQIERLLIVKNIGLMQNVTQPLLRARSSSFKLYLTRYVFELFMKCPFNPQIQNPCPCFSQKQHTLAEDTTTIQPCEEDLRRHMGNTAMPCITLKRVRLDAGADYDTAPYSSFSEDLDSDSFKPAYQHVAVGETIDSE</sequence>
<comment type="caution">
    <text evidence="2">The sequence shown here is derived from an EMBL/GenBank/DDBJ whole genome shotgun (WGS) entry which is preliminary data.</text>
</comment>
<feature type="compositionally biased region" description="Polar residues" evidence="1">
    <location>
        <begin position="197"/>
        <end position="212"/>
    </location>
</feature>
<evidence type="ECO:0000256" key="1">
    <source>
        <dbReference type="SAM" id="MobiDB-lite"/>
    </source>
</evidence>
<evidence type="ECO:0000313" key="2">
    <source>
        <dbReference type="EMBL" id="KAK3782748.1"/>
    </source>
</evidence>
<dbReference type="EMBL" id="JAWDGP010002489">
    <property type="protein sequence ID" value="KAK3782748.1"/>
    <property type="molecule type" value="Genomic_DNA"/>
</dbReference>
<dbReference type="AlphaFoldDB" id="A0AAE1A851"/>